<dbReference type="STRING" id="699218.HMPREF0889_1416"/>
<evidence type="ECO:0000313" key="4">
    <source>
        <dbReference type="Proteomes" id="UP000003242"/>
    </source>
</evidence>
<feature type="transmembrane region" description="Helical" evidence="1">
    <location>
        <begin position="97"/>
        <end position="116"/>
    </location>
</feature>
<reference evidence="3 5" key="3">
    <citation type="submission" date="2011-04" db="EMBL/GenBank/DDBJ databases">
        <authorList>
            <person name="Harkins D.M."/>
            <person name="Madupu R."/>
            <person name="Durkin A.S."/>
            <person name="Torralba M."/>
            <person name="Methe B."/>
            <person name="Sutton G.G."/>
            <person name="Nelson K.E."/>
        </authorList>
    </citation>
    <scope>NUCLEOTIDE SEQUENCE [LARGE SCALE GENOMIC DNA]</scope>
    <source>
        <strain evidence="3 5">UPII 199-6</strain>
    </source>
</reference>
<organism evidence="2 4">
    <name type="scientific">Megasphaera lornae</name>
    <dbReference type="NCBI Taxonomy" id="1000568"/>
    <lineage>
        <taxon>Bacteria</taxon>
        <taxon>Bacillati</taxon>
        <taxon>Bacillota</taxon>
        <taxon>Negativicutes</taxon>
        <taxon>Veillonellales</taxon>
        <taxon>Veillonellaceae</taxon>
        <taxon>Megasphaera</taxon>
    </lineage>
</organism>
<keyword evidence="1" id="KW-0472">Membrane</keyword>
<feature type="transmembrane region" description="Helical" evidence="1">
    <location>
        <begin position="64"/>
        <end position="91"/>
    </location>
</feature>
<evidence type="ECO:0008006" key="6">
    <source>
        <dbReference type="Google" id="ProtNLM"/>
    </source>
</evidence>
<gene>
    <name evidence="2" type="ORF">HMPREF0889_1416</name>
    <name evidence="3" type="ORF">HMPREF1039_1365</name>
</gene>
<dbReference type="AlphaFoldDB" id="D3LTW6"/>
<protein>
    <recommendedName>
        <fullName evidence="6">Positive regulator of sigma(E), RseC/MucC</fullName>
    </recommendedName>
</protein>
<dbReference type="eggNOG" id="COG3086">
    <property type="taxonomic scope" value="Bacteria"/>
</dbReference>
<dbReference type="EMBL" id="ADGP01000013">
    <property type="protein sequence ID" value="EFD94432.1"/>
    <property type="molecule type" value="Genomic_DNA"/>
</dbReference>
<reference evidence="2" key="2">
    <citation type="submission" date="2009-12" db="EMBL/GenBank/DDBJ databases">
        <authorList>
            <person name="Madupu R."/>
            <person name="Durkin A.S."/>
            <person name="Torralba M."/>
            <person name="Methe B."/>
            <person name="Sutton G.G."/>
            <person name="Strausberg R.L."/>
            <person name="Nelson K.E."/>
        </authorList>
    </citation>
    <scope>NUCLEOTIDE SEQUENCE</scope>
    <source>
        <strain evidence="2">28L</strain>
    </source>
</reference>
<dbReference type="Proteomes" id="UP000004018">
    <property type="component" value="Unassembled WGS sequence"/>
</dbReference>
<accession>D3LTW6</accession>
<proteinExistence type="predicted"/>
<dbReference type="OrthoDB" id="307768at2"/>
<keyword evidence="5" id="KW-1185">Reference proteome</keyword>
<reference evidence="4" key="1">
    <citation type="submission" date="2009-12" db="EMBL/GenBank/DDBJ databases">
        <title>Sequence of Clostridiales genomosp. BVAB3 str. UPII9-5.</title>
        <authorList>
            <person name="Madupu R."/>
            <person name="Durkin A.S."/>
            <person name="Torralba M."/>
            <person name="Methe B."/>
            <person name="Sutton G.G."/>
            <person name="Strausberg R.L."/>
            <person name="Nelson K.E."/>
        </authorList>
    </citation>
    <scope>NUCLEOTIDE SEQUENCE [LARGE SCALE GENOMIC DNA]</scope>
    <source>
        <strain evidence="4">28L</strain>
    </source>
</reference>
<dbReference type="Pfam" id="PF04246">
    <property type="entry name" value="RseC_MucC"/>
    <property type="match status" value="1"/>
</dbReference>
<sequence length="148" mass="16016">MRIGEGVVEEILADGLARVRVDKDSLYVACGACFGAEHVIITAHNSIGAKQGENVRYEVTEAHLIFGSFLCFILPLIFIGIGAVIAYFLGITYGGSMVHWIMAGSLAGLIITFLFWKIADRSISGMVDARPTISEIIQKMDAEEACCN</sequence>
<dbReference type="Proteomes" id="UP000003242">
    <property type="component" value="Unassembled WGS sequence"/>
</dbReference>
<comment type="caution">
    <text evidence="2">The sequence shown here is derived from an EMBL/GenBank/DDBJ whole genome shotgun (WGS) entry which is preliminary data.</text>
</comment>
<keyword evidence="1" id="KW-0812">Transmembrane</keyword>
<name>D3LTW6_9FIRM</name>
<evidence type="ECO:0000313" key="2">
    <source>
        <dbReference type="EMBL" id="EFD94432.1"/>
    </source>
</evidence>
<dbReference type="RefSeq" id="WP_007391475.1">
    <property type="nucleotide sequence ID" value="NZ_ADGP01000013.1"/>
</dbReference>
<evidence type="ECO:0000256" key="1">
    <source>
        <dbReference type="SAM" id="Phobius"/>
    </source>
</evidence>
<evidence type="ECO:0000313" key="5">
    <source>
        <dbReference type="Proteomes" id="UP000004018"/>
    </source>
</evidence>
<keyword evidence="1" id="KW-1133">Transmembrane helix</keyword>
<evidence type="ECO:0000313" key="3">
    <source>
        <dbReference type="EMBL" id="EGL39519.1"/>
    </source>
</evidence>
<dbReference type="EMBL" id="AFIJ01000036">
    <property type="protein sequence ID" value="EGL39519.1"/>
    <property type="molecule type" value="Genomic_DNA"/>
</dbReference>